<keyword evidence="3" id="KW-1185">Reference proteome</keyword>
<feature type="region of interest" description="Disordered" evidence="1">
    <location>
        <begin position="136"/>
        <end position="156"/>
    </location>
</feature>
<organism evidence="2 3">
    <name type="scientific">Popillia japonica</name>
    <name type="common">Japanese beetle</name>
    <dbReference type="NCBI Taxonomy" id="7064"/>
    <lineage>
        <taxon>Eukaryota</taxon>
        <taxon>Metazoa</taxon>
        <taxon>Ecdysozoa</taxon>
        <taxon>Arthropoda</taxon>
        <taxon>Hexapoda</taxon>
        <taxon>Insecta</taxon>
        <taxon>Pterygota</taxon>
        <taxon>Neoptera</taxon>
        <taxon>Endopterygota</taxon>
        <taxon>Coleoptera</taxon>
        <taxon>Polyphaga</taxon>
        <taxon>Scarabaeiformia</taxon>
        <taxon>Scarabaeidae</taxon>
        <taxon>Rutelinae</taxon>
        <taxon>Popillia</taxon>
    </lineage>
</organism>
<evidence type="ECO:0000256" key="1">
    <source>
        <dbReference type="SAM" id="MobiDB-lite"/>
    </source>
</evidence>
<sequence length="156" mass="17472">MAQWDRETQDDGQATDKENLERQLEEALVFGRRDSIVRTPPSQMRPTRQTSETPPRDASKGSIDKRRCTWRRLLHATRRPATPQHAHSAASTDTDLTTIDTHELWIQETEPAPCTMSALGQFGAEMLKLSRGLEAASNNASRNCHNSSNQSSMKNG</sequence>
<comment type="caution">
    <text evidence="2">The sequence shown here is derived from an EMBL/GenBank/DDBJ whole genome shotgun (WGS) entry which is preliminary data.</text>
</comment>
<dbReference type="EMBL" id="JASPKY010000378">
    <property type="protein sequence ID" value="KAK9702998.1"/>
    <property type="molecule type" value="Genomic_DNA"/>
</dbReference>
<feature type="region of interest" description="Disordered" evidence="1">
    <location>
        <begin position="1"/>
        <end position="67"/>
    </location>
</feature>
<evidence type="ECO:0000313" key="2">
    <source>
        <dbReference type="EMBL" id="KAK9702998.1"/>
    </source>
</evidence>
<feature type="compositionally biased region" description="Basic and acidic residues" evidence="1">
    <location>
        <begin position="54"/>
        <end position="67"/>
    </location>
</feature>
<feature type="compositionally biased region" description="Basic and acidic residues" evidence="1">
    <location>
        <begin position="1"/>
        <end position="36"/>
    </location>
</feature>
<gene>
    <name evidence="2" type="ORF">QE152_g29590</name>
</gene>
<dbReference type="AlphaFoldDB" id="A0AAW1JHI3"/>
<protein>
    <submittedName>
        <fullName evidence="2">Uncharacterized protein</fullName>
    </submittedName>
</protein>
<proteinExistence type="predicted"/>
<name>A0AAW1JHI3_POPJA</name>
<reference evidence="2 3" key="1">
    <citation type="journal article" date="2024" name="BMC Genomics">
        <title>De novo assembly and annotation of Popillia japonica's genome with initial clues to its potential as an invasive pest.</title>
        <authorList>
            <person name="Cucini C."/>
            <person name="Boschi S."/>
            <person name="Funari R."/>
            <person name="Cardaioli E."/>
            <person name="Iannotti N."/>
            <person name="Marturano G."/>
            <person name="Paoli F."/>
            <person name="Bruttini M."/>
            <person name="Carapelli A."/>
            <person name="Frati F."/>
            <person name="Nardi F."/>
        </authorList>
    </citation>
    <scope>NUCLEOTIDE SEQUENCE [LARGE SCALE GENOMIC DNA]</scope>
    <source>
        <strain evidence="2">DMR45628</strain>
    </source>
</reference>
<dbReference type="Proteomes" id="UP001458880">
    <property type="component" value="Unassembled WGS sequence"/>
</dbReference>
<evidence type="ECO:0000313" key="3">
    <source>
        <dbReference type="Proteomes" id="UP001458880"/>
    </source>
</evidence>
<feature type="compositionally biased region" description="Polar residues" evidence="1">
    <location>
        <begin position="40"/>
        <end position="53"/>
    </location>
</feature>
<accession>A0AAW1JHI3</accession>